<dbReference type="InterPro" id="IPR050084">
    <property type="entry name" value="NADPH_dep_7-cyano-7-deazaG_red"/>
</dbReference>
<comment type="subcellular location">
    <subcellularLocation>
        <location evidence="5">Cytoplasm</location>
    </subcellularLocation>
</comment>
<feature type="binding site" evidence="5">
    <location>
        <begin position="236"/>
        <end position="237"/>
    </location>
    <ligand>
        <name>substrate</name>
    </ligand>
</feature>
<dbReference type="HAMAP" id="MF_00817">
    <property type="entry name" value="QueF_type2"/>
    <property type="match status" value="1"/>
</dbReference>
<evidence type="ECO:0000256" key="1">
    <source>
        <dbReference type="ARBA" id="ARBA00022490"/>
    </source>
</evidence>
<feature type="binding site" evidence="5">
    <location>
        <begin position="94"/>
        <end position="95"/>
    </location>
    <ligand>
        <name>NADPH</name>
        <dbReference type="ChEBI" id="CHEBI:57783"/>
    </ligand>
</feature>
<feature type="active site" description="Thioimide intermediate" evidence="5">
    <location>
        <position position="197"/>
    </location>
</feature>
<comment type="pathway">
    <text evidence="5">tRNA modification; tRNA-queuosine biosynthesis.</text>
</comment>
<comment type="function">
    <text evidence="5">Catalyzes the NADPH-dependent reduction of 7-cyano-7-deazaguanine (preQ0) to 7-aminomethyl-7-deazaguanine (preQ1).</text>
</comment>
<dbReference type="InterPro" id="IPR029139">
    <property type="entry name" value="QueF_N"/>
</dbReference>
<feature type="active site" description="Proton donor" evidence="5">
    <location>
        <position position="204"/>
    </location>
</feature>
<dbReference type="Proteomes" id="UP001500359">
    <property type="component" value="Unassembled WGS sequence"/>
</dbReference>
<keyword evidence="8" id="KW-1185">Reference proteome</keyword>
<keyword evidence="2 5" id="KW-0671">Queuosine biosynthesis</keyword>
<dbReference type="EC" id="1.7.1.13" evidence="5"/>
<dbReference type="InterPro" id="IPR016428">
    <property type="entry name" value="QueF_type2"/>
</dbReference>
<comment type="subunit">
    <text evidence="5">Homodimer.</text>
</comment>
<evidence type="ECO:0000313" key="7">
    <source>
        <dbReference type="EMBL" id="GAA0856878.1"/>
    </source>
</evidence>
<comment type="caution">
    <text evidence="7">The sequence shown here is derived from an EMBL/GenBank/DDBJ whole genome shotgun (WGS) entry which is preliminary data.</text>
</comment>
<keyword evidence="4 5" id="KW-0560">Oxidoreductase</keyword>
<protein>
    <recommendedName>
        <fullName evidence="5">NADPH-dependent 7-cyano-7-deazaguanine reductase</fullName>
        <ecNumber evidence="5">1.7.1.13</ecNumber>
    </recommendedName>
    <alternativeName>
        <fullName evidence="5">7-cyano-7-carbaguanine reductase</fullName>
    </alternativeName>
    <alternativeName>
        <fullName evidence="5">NADPH-dependent nitrile oxidoreductase</fullName>
    </alternativeName>
    <alternativeName>
        <fullName evidence="5">PreQ(0) reductase</fullName>
    </alternativeName>
</protein>
<evidence type="ECO:0000256" key="4">
    <source>
        <dbReference type="ARBA" id="ARBA00023002"/>
    </source>
</evidence>
<dbReference type="Gene3D" id="3.30.1130.10">
    <property type="match status" value="2"/>
</dbReference>
<dbReference type="PIRSF" id="PIRSF004750">
    <property type="entry name" value="Nitrile_oxidored_YqcD_prd"/>
    <property type="match status" value="1"/>
</dbReference>
<dbReference type="Pfam" id="PF14819">
    <property type="entry name" value="QueF_N"/>
    <property type="match status" value="1"/>
</dbReference>
<dbReference type="PANTHER" id="PTHR34354:SF1">
    <property type="entry name" value="NADPH-DEPENDENT 7-CYANO-7-DEAZAGUANINE REDUCTASE"/>
    <property type="match status" value="1"/>
</dbReference>
<keyword evidence="1 5" id="KW-0963">Cytoplasm</keyword>
<dbReference type="EMBL" id="BAAAFD010000005">
    <property type="protein sequence ID" value="GAA0856878.1"/>
    <property type="molecule type" value="Genomic_DNA"/>
</dbReference>
<dbReference type="SUPFAM" id="SSF55620">
    <property type="entry name" value="Tetrahydrobiopterin biosynthesis enzymes-like"/>
    <property type="match status" value="1"/>
</dbReference>
<gene>
    <name evidence="5 7" type="primary">queF</name>
    <name evidence="7" type="ORF">GCM10009114_20450</name>
</gene>
<dbReference type="InterPro" id="IPR043133">
    <property type="entry name" value="GTP-CH-I_C/QueF"/>
</dbReference>
<dbReference type="InterPro" id="IPR029500">
    <property type="entry name" value="QueF"/>
</dbReference>
<accession>A0ABP3WUM8</accession>
<evidence type="ECO:0000313" key="8">
    <source>
        <dbReference type="Proteomes" id="UP001500359"/>
    </source>
</evidence>
<feature type="binding site" evidence="5">
    <location>
        <begin position="265"/>
        <end position="266"/>
    </location>
    <ligand>
        <name>NADPH</name>
        <dbReference type="ChEBI" id="CHEBI:57783"/>
    </ligand>
</feature>
<comment type="similarity">
    <text evidence="5">Belongs to the GTP cyclohydrolase I family. QueF type 2 subfamily.</text>
</comment>
<organism evidence="7 8">
    <name type="scientific">Aliiglaciecola litoralis</name>
    <dbReference type="NCBI Taxonomy" id="582857"/>
    <lineage>
        <taxon>Bacteria</taxon>
        <taxon>Pseudomonadati</taxon>
        <taxon>Pseudomonadota</taxon>
        <taxon>Gammaproteobacteria</taxon>
        <taxon>Alteromonadales</taxon>
        <taxon>Alteromonadaceae</taxon>
        <taxon>Aliiglaciecola</taxon>
    </lineage>
</organism>
<evidence type="ECO:0000256" key="5">
    <source>
        <dbReference type="HAMAP-Rule" id="MF_00817"/>
    </source>
</evidence>
<dbReference type="PANTHER" id="PTHR34354">
    <property type="entry name" value="NADPH-DEPENDENT 7-CYANO-7-DEAZAGUANINE REDUCTASE"/>
    <property type="match status" value="1"/>
</dbReference>
<feature type="domain" description="NADPH-dependent 7-cyano-7-deazaguanine reductase N-terminal" evidence="6">
    <location>
        <begin position="26"/>
        <end position="134"/>
    </location>
</feature>
<dbReference type="RefSeq" id="WP_343859535.1">
    <property type="nucleotide sequence ID" value="NZ_BAAAFD010000005.1"/>
</dbReference>
<evidence type="ECO:0000256" key="2">
    <source>
        <dbReference type="ARBA" id="ARBA00022785"/>
    </source>
</evidence>
<dbReference type="NCBIfam" id="TIGR03138">
    <property type="entry name" value="QueF"/>
    <property type="match status" value="1"/>
</dbReference>
<feature type="binding site" evidence="5">
    <location>
        <begin position="92"/>
        <end position="94"/>
    </location>
    <ligand>
        <name>substrate</name>
    </ligand>
</feature>
<dbReference type="Pfam" id="PF14489">
    <property type="entry name" value="QueF"/>
    <property type="match status" value="1"/>
</dbReference>
<comment type="catalytic activity">
    <reaction evidence="5">
        <text>7-aminomethyl-7-carbaguanine + 2 NADP(+) = 7-cyano-7-carbaguanine + 2 NADPH + 3 H(+)</text>
        <dbReference type="Rhea" id="RHEA:13409"/>
        <dbReference type="ChEBI" id="CHEBI:15378"/>
        <dbReference type="ChEBI" id="CHEBI:45075"/>
        <dbReference type="ChEBI" id="CHEBI:57783"/>
        <dbReference type="ChEBI" id="CHEBI:58349"/>
        <dbReference type="ChEBI" id="CHEBI:58703"/>
        <dbReference type="EC" id="1.7.1.13"/>
    </reaction>
</comment>
<sequence length="289" mass="32935">MTKDSNTPSGKDTDISYLTLGKSVQYVSQYAPELLQGVPRSLSRNEIGLTGPLPFHGEDLWTAYELSWLNPKGKPQVAIMHCRVPFDTPNLIESKSFKLYLNSFNQTKIESSDKLQQLIEQDLSACAGGRVSIDIVMPERFNQQQIAELPGQCIDHVDVEINDYQLDPESLATPTTPDSAATVVEETLYSNLLKSNCLITNQPDWGSVSIHYVGPKIDQQRLLKYLISFRMHNEFHEQCAERIFNDIKRYCHPEKLSVYARYTRRGGLDINPFRSDFENSYPQARQARQ</sequence>
<proteinExistence type="inferred from homology"/>
<evidence type="ECO:0000256" key="3">
    <source>
        <dbReference type="ARBA" id="ARBA00022857"/>
    </source>
</evidence>
<name>A0ABP3WUM8_9ALTE</name>
<keyword evidence="3 5" id="KW-0521">NADP</keyword>
<reference evidence="8" key="1">
    <citation type="journal article" date="2019" name="Int. J. Syst. Evol. Microbiol.">
        <title>The Global Catalogue of Microorganisms (GCM) 10K type strain sequencing project: providing services to taxonomists for standard genome sequencing and annotation.</title>
        <authorList>
            <consortium name="The Broad Institute Genomics Platform"/>
            <consortium name="The Broad Institute Genome Sequencing Center for Infectious Disease"/>
            <person name="Wu L."/>
            <person name="Ma J."/>
        </authorList>
    </citation>
    <scope>NUCLEOTIDE SEQUENCE [LARGE SCALE GENOMIC DNA]</scope>
    <source>
        <strain evidence="8">JCM 15896</strain>
    </source>
</reference>
<evidence type="ECO:0000259" key="6">
    <source>
        <dbReference type="Pfam" id="PF14819"/>
    </source>
</evidence>